<evidence type="ECO:0000259" key="3">
    <source>
        <dbReference type="PROSITE" id="PS50102"/>
    </source>
</evidence>
<dbReference type="InterPro" id="IPR012677">
    <property type="entry name" value="Nucleotide-bd_a/b_plait_sf"/>
</dbReference>
<dbReference type="GO" id="GO:0043488">
    <property type="term" value="P:regulation of mRNA stability"/>
    <property type="evidence" value="ECO:0007669"/>
    <property type="project" value="TreeGrafter"/>
</dbReference>
<evidence type="ECO:0000256" key="2">
    <source>
        <dbReference type="PROSITE-ProRule" id="PRU00176"/>
    </source>
</evidence>
<keyword evidence="5" id="KW-1185">Reference proteome</keyword>
<evidence type="ECO:0000313" key="4">
    <source>
        <dbReference type="EMBL" id="KAK9885638.1"/>
    </source>
</evidence>
<dbReference type="InterPro" id="IPR050825">
    <property type="entry name" value="RBM42_RBP45_47-like"/>
</dbReference>
<dbReference type="PANTHER" id="PTHR47640">
    <property type="entry name" value="TRNA SELENOCYSTEINE 1-ASSOCIATED PROTEIN 1-RELATED-RELATED"/>
    <property type="match status" value="1"/>
</dbReference>
<organism evidence="4 5">
    <name type="scientific">Henosepilachna vigintioctopunctata</name>
    <dbReference type="NCBI Taxonomy" id="420089"/>
    <lineage>
        <taxon>Eukaryota</taxon>
        <taxon>Metazoa</taxon>
        <taxon>Ecdysozoa</taxon>
        <taxon>Arthropoda</taxon>
        <taxon>Hexapoda</taxon>
        <taxon>Insecta</taxon>
        <taxon>Pterygota</taxon>
        <taxon>Neoptera</taxon>
        <taxon>Endopterygota</taxon>
        <taxon>Coleoptera</taxon>
        <taxon>Polyphaga</taxon>
        <taxon>Cucujiformia</taxon>
        <taxon>Coccinelloidea</taxon>
        <taxon>Coccinellidae</taxon>
        <taxon>Epilachninae</taxon>
        <taxon>Epilachnini</taxon>
        <taxon>Henosepilachna</taxon>
    </lineage>
</organism>
<dbReference type="EMBL" id="JARQZJ010000096">
    <property type="protein sequence ID" value="KAK9885638.1"/>
    <property type="molecule type" value="Genomic_DNA"/>
</dbReference>
<dbReference type="GO" id="GO:0010494">
    <property type="term" value="C:cytoplasmic stress granule"/>
    <property type="evidence" value="ECO:0007669"/>
    <property type="project" value="TreeGrafter"/>
</dbReference>
<dbReference type="GO" id="GO:0003729">
    <property type="term" value="F:mRNA binding"/>
    <property type="evidence" value="ECO:0007669"/>
    <property type="project" value="InterPro"/>
</dbReference>
<evidence type="ECO:0000256" key="1">
    <source>
        <dbReference type="ARBA" id="ARBA00022884"/>
    </source>
</evidence>
<dbReference type="InterPro" id="IPR035979">
    <property type="entry name" value="RBD_domain_sf"/>
</dbReference>
<dbReference type="InterPro" id="IPR000504">
    <property type="entry name" value="RRM_dom"/>
</dbReference>
<reference evidence="4 5" key="1">
    <citation type="submission" date="2023-03" db="EMBL/GenBank/DDBJ databases">
        <title>Genome insight into feeding habits of ladybird beetles.</title>
        <authorList>
            <person name="Li H.-S."/>
            <person name="Huang Y.-H."/>
            <person name="Pang H."/>
        </authorList>
    </citation>
    <scope>NUCLEOTIDE SEQUENCE [LARGE SCALE GENOMIC DNA]</scope>
    <source>
        <strain evidence="4">SYSU_2023b</strain>
        <tissue evidence="4">Whole body</tissue>
    </source>
</reference>
<protein>
    <recommendedName>
        <fullName evidence="3">RRM domain-containing protein</fullName>
    </recommendedName>
</protein>
<sequence>MLTITTLMMPTPTAVTMSTPRSPMPKIESKIALNLNTPANEAEHHHIFVGDFSSEIETQTTEKAFAAFGEISNYRPKGYGLVSFIKKAEAVGGIAAMNGLWLGSRSICTNWATQEHLHPKNEVTSKPLAFEEVRTQHRYKWSSGEVLLGQTYRVPKQCTGSRTDLHRDPIYLWCIQILGNWCPHSFLSATAAQMQDQFLHDMQGYMYGQFAGYQQSYMGMGRQVSATWHGIPGQPHLATTPQQMATPGATFQQAGLVFPLQQYQLGEEEWLAASLLV</sequence>
<evidence type="ECO:0000313" key="5">
    <source>
        <dbReference type="Proteomes" id="UP001431783"/>
    </source>
</evidence>
<dbReference type="Pfam" id="PF00076">
    <property type="entry name" value="RRM_1"/>
    <property type="match status" value="1"/>
</dbReference>
<dbReference type="PROSITE" id="PS50102">
    <property type="entry name" value="RRM"/>
    <property type="match status" value="1"/>
</dbReference>
<proteinExistence type="predicted"/>
<feature type="domain" description="RRM" evidence="3">
    <location>
        <begin position="45"/>
        <end position="114"/>
    </location>
</feature>
<dbReference type="Gene3D" id="3.30.70.330">
    <property type="match status" value="1"/>
</dbReference>
<dbReference type="SUPFAM" id="SSF54928">
    <property type="entry name" value="RNA-binding domain, RBD"/>
    <property type="match status" value="1"/>
</dbReference>
<dbReference type="GO" id="GO:0000184">
    <property type="term" value="P:nuclear-transcribed mRNA catabolic process, nonsense-mediated decay"/>
    <property type="evidence" value="ECO:0007669"/>
    <property type="project" value="TreeGrafter"/>
</dbReference>
<dbReference type="Proteomes" id="UP001431783">
    <property type="component" value="Unassembled WGS sequence"/>
</dbReference>
<name>A0AAW1US50_9CUCU</name>
<dbReference type="GO" id="GO:0034063">
    <property type="term" value="P:stress granule assembly"/>
    <property type="evidence" value="ECO:0007669"/>
    <property type="project" value="TreeGrafter"/>
</dbReference>
<accession>A0AAW1US50</accession>
<comment type="caution">
    <text evidence="4">The sequence shown here is derived from an EMBL/GenBank/DDBJ whole genome shotgun (WGS) entry which is preliminary data.</text>
</comment>
<keyword evidence="1 2" id="KW-0694">RNA-binding</keyword>
<gene>
    <name evidence="4" type="ORF">WA026_012402</name>
</gene>
<dbReference type="PANTHER" id="PTHR47640:SF5">
    <property type="entry name" value="RRM DOMAIN-CONTAINING PROTEIN"/>
    <property type="match status" value="1"/>
</dbReference>
<dbReference type="AlphaFoldDB" id="A0AAW1US50"/>